<feature type="transmembrane region" description="Helical" evidence="5">
    <location>
        <begin position="912"/>
        <end position="932"/>
    </location>
</feature>
<accession>A0A9P8EV28</accession>
<dbReference type="InterPro" id="IPR036259">
    <property type="entry name" value="MFS_trans_sf"/>
</dbReference>
<protein>
    <submittedName>
        <fullName evidence="7">MFS general substrate transporter</fullName>
    </submittedName>
</protein>
<feature type="transmembrane region" description="Helical" evidence="5">
    <location>
        <begin position="695"/>
        <end position="717"/>
    </location>
</feature>
<feature type="transmembrane region" description="Helical" evidence="5">
    <location>
        <begin position="592"/>
        <end position="612"/>
    </location>
</feature>
<dbReference type="Gene3D" id="1.20.1250.20">
    <property type="entry name" value="MFS general substrate transporter like domains"/>
    <property type="match status" value="1"/>
</dbReference>
<dbReference type="InterPro" id="IPR020846">
    <property type="entry name" value="MFS_dom"/>
</dbReference>
<dbReference type="Proteomes" id="UP000779574">
    <property type="component" value="Unassembled WGS sequence"/>
</dbReference>
<keyword evidence="3 5" id="KW-1133">Transmembrane helix</keyword>
<evidence type="ECO:0000256" key="5">
    <source>
        <dbReference type="SAM" id="Phobius"/>
    </source>
</evidence>
<dbReference type="PANTHER" id="PTHR42718">
    <property type="entry name" value="MAJOR FACILITATOR SUPERFAMILY MULTIDRUG TRANSPORTER MFSC"/>
    <property type="match status" value="1"/>
</dbReference>
<dbReference type="GO" id="GO:0022857">
    <property type="term" value="F:transmembrane transporter activity"/>
    <property type="evidence" value="ECO:0007669"/>
    <property type="project" value="InterPro"/>
</dbReference>
<reference evidence="7" key="1">
    <citation type="journal article" date="2021" name="J Fungi (Basel)">
        <title>Virulence traits and population genomics of the black yeast Aureobasidium melanogenum.</title>
        <authorList>
            <person name="Cernosa A."/>
            <person name="Sun X."/>
            <person name="Gostincar C."/>
            <person name="Fang C."/>
            <person name="Gunde-Cimerman N."/>
            <person name="Song Z."/>
        </authorList>
    </citation>
    <scope>NUCLEOTIDE SEQUENCE</scope>
    <source>
        <strain evidence="7">EXF-9911</strain>
    </source>
</reference>
<reference evidence="7" key="2">
    <citation type="submission" date="2021-08" db="EMBL/GenBank/DDBJ databases">
        <authorList>
            <person name="Gostincar C."/>
            <person name="Sun X."/>
            <person name="Song Z."/>
            <person name="Gunde-Cimerman N."/>
        </authorList>
    </citation>
    <scope>NUCLEOTIDE SEQUENCE</scope>
    <source>
        <strain evidence="7">EXF-9911</strain>
    </source>
</reference>
<feature type="transmembrane region" description="Helical" evidence="5">
    <location>
        <begin position="663"/>
        <end position="683"/>
    </location>
</feature>
<feature type="transmembrane region" description="Helical" evidence="5">
    <location>
        <begin position="559"/>
        <end position="580"/>
    </location>
</feature>
<feature type="transmembrane region" description="Helical" evidence="5">
    <location>
        <begin position="827"/>
        <end position="857"/>
    </location>
</feature>
<comment type="caution">
    <text evidence="7">The sequence shown here is derived from an EMBL/GenBank/DDBJ whole genome shotgun (WGS) entry which is preliminary data.</text>
</comment>
<feature type="transmembrane region" description="Helical" evidence="5">
    <location>
        <begin position="774"/>
        <end position="795"/>
    </location>
</feature>
<dbReference type="SUPFAM" id="SSF103473">
    <property type="entry name" value="MFS general substrate transporter"/>
    <property type="match status" value="1"/>
</dbReference>
<evidence type="ECO:0000256" key="4">
    <source>
        <dbReference type="ARBA" id="ARBA00023136"/>
    </source>
</evidence>
<dbReference type="GO" id="GO:0016020">
    <property type="term" value="C:membrane"/>
    <property type="evidence" value="ECO:0007669"/>
    <property type="project" value="UniProtKB-SubCell"/>
</dbReference>
<gene>
    <name evidence="7" type="ORF">KCU76_g1314</name>
</gene>
<dbReference type="CDD" id="cd22997">
    <property type="entry name" value="GT_LH"/>
    <property type="match status" value="1"/>
</dbReference>
<dbReference type="Gene3D" id="1.20.1720.10">
    <property type="entry name" value="Multidrug resistance protein D"/>
    <property type="match status" value="1"/>
</dbReference>
<comment type="subcellular location">
    <subcellularLocation>
        <location evidence="1">Membrane</location>
        <topology evidence="1">Multi-pass membrane protein</topology>
    </subcellularLocation>
</comment>
<feature type="transmembrane region" description="Helical" evidence="5">
    <location>
        <begin position="737"/>
        <end position="762"/>
    </location>
</feature>
<dbReference type="PROSITE" id="PS50850">
    <property type="entry name" value="MFS"/>
    <property type="match status" value="1"/>
</dbReference>
<feature type="domain" description="Major facilitator superfamily (MFS) profile" evidence="6">
    <location>
        <begin position="421"/>
        <end position="927"/>
    </location>
</feature>
<feature type="transmembrane region" description="Helical" evidence="5">
    <location>
        <begin position="42"/>
        <end position="62"/>
    </location>
</feature>
<dbReference type="PANTHER" id="PTHR42718:SF27">
    <property type="entry name" value="TRANSPORTER, PUTATIVE-RELATED"/>
    <property type="match status" value="1"/>
</dbReference>
<dbReference type="EMBL" id="JAHFXF010000028">
    <property type="protein sequence ID" value="KAG9699708.1"/>
    <property type="molecule type" value="Genomic_DNA"/>
</dbReference>
<dbReference type="AlphaFoldDB" id="A0A9P8EV28"/>
<evidence type="ECO:0000256" key="3">
    <source>
        <dbReference type="ARBA" id="ARBA00022989"/>
    </source>
</evidence>
<dbReference type="Pfam" id="PF07690">
    <property type="entry name" value="MFS_1"/>
    <property type="match status" value="1"/>
</dbReference>
<feature type="transmembrane region" description="Helical" evidence="5">
    <location>
        <begin position="864"/>
        <end position="887"/>
    </location>
</feature>
<name>A0A9P8EV28_AURME</name>
<sequence length="943" mass="103938">MIGYNTMYEKKCQYEQLPQSPRWAQESAYNRLRTYGSTRVRVTRLPVIVGTFIFSAVMFVFFTGTAPDISRTLAPPSPPGNVHLLIPASGKDENLCKAIVGAAILGYPSPKVLNWGKTFNDKHLVSGGSHIAKISGVSSYLESLSPEQDEDLIVMTDGYDTWFQLRPETLIQRYFDINQRANERIRRHLGDHVVNTNKIEQKIVFSAQKKCWPWAADAAPCYAVPNSTLPEDIFGPDTDTDVGDRNPYLKFRPRYLNSGVVVGTAGAMRLLFAEALTRAKKDPNFGSDQNIFGSIFGDQEVYREVVRQRDMPWIERQHNLRSVDPRRGLFREKDLEAVRNMTSSMEFGIGLDYEGSISLPTVFSEDDTEWVNFDNQPWLDFFNYKRNIDKDDSRLILAQDIAKTAAPLSSNGTDGIQFKNWSQVSLFTNIATGFTPAIIHHNAHRDGMKNLRTKVWDQIWFQPYARVLMDQYMDTPLTALAVAGGREWRSSDEWKGGVRDDVGQWLPYQDVCGGTENEIFRDGQGPWMASTRPMVLTSSALLVVSAACCGVSRNGAELIAFRGLQGISNAIAVPASVSIISTRVQDGQPRNIGFSCLGFAAPLGFLLGLVLGGLFVDGVGWRPAFYLVAAASGATGLVGAWVLPKEDKPKSLRCIKRQLKDKIDWVGTIISSTGLVTVSYALATLSADVNNIKTATTISLLIIGIAAVPAFVCWMNYQVKHDRPALIPNSFWRNFSFTSICIMILFNTAVTNGMEVFVSLFFQQVQGSSALGASIRILPSLITAVLTNVSTGYFVNRMPVMWMVLVSCGLSALSPLFMAIINPSWPYWYMAFFAQLLQGISMNVLFTVGLLIISAIFPPHTQALGGAVFNTCAQLGTSIGLTITSVISDSRTAASGYGDKTSPQALMTGYRAVFWALFAWTVVVLCAGVGGLRSVGKIGVKRD</sequence>
<evidence type="ECO:0000313" key="7">
    <source>
        <dbReference type="EMBL" id="KAG9699708.1"/>
    </source>
</evidence>
<organism evidence="7 8">
    <name type="scientific">Aureobasidium melanogenum</name>
    <name type="common">Aureobasidium pullulans var. melanogenum</name>
    <dbReference type="NCBI Taxonomy" id="46634"/>
    <lineage>
        <taxon>Eukaryota</taxon>
        <taxon>Fungi</taxon>
        <taxon>Dikarya</taxon>
        <taxon>Ascomycota</taxon>
        <taxon>Pezizomycotina</taxon>
        <taxon>Dothideomycetes</taxon>
        <taxon>Dothideomycetidae</taxon>
        <taxon>Dothideales</taxon>
        <taxon>Saccotheciaceae</taxon>
        <taxon>Aureobasidium</taxon>
    </lineage>
</organism>
<feature type="non-terminal residue" evidence="7">
    <location>
        <position position="1"/>
    </location>
</feature>
<dbReference type="InterPro" id="IPR011701">
    <property type="entry name" value="MFS"/>
</dbReference>
<feature type="transmembrane region" description="Helical" evidence="5">
    <location>
        <begin position="802"/>
        <end position="821"/>
    </location>
</feature>
<evidence type="ECO:0000259" key="6">
    <source>
        <dbReference type="PROSITE" id="PS50850"/>
    </source>
</evidence>
<keyword evidence="4 5" id="KW-0472">Membrane</keyword>
<proteinExistence type="predicted"/>
<evidence type="ECO:0000256" key="1">
    <source>
        <dbReference type="ARBA" id="ARBA00004141"/>
    </source>
</evidence>
<keyword evidence="2 5" id="KW-0812">Transmembrane</keyword>
<feature type="transmembrane region" description="Helical" evidence="5">
    <location>
        <begin position="624"/>
        <end position="643"/>
    </location>
</feature>
<evidence type="ECO:0000256" key="2">
    <source>
        <dbReference type="ARBA" id="ARBA00022692"/>
    </source>
</evidence>
<evidence type="ECO:0000313" key="8">
    <source>
        <dbReference type="Proteomes" id="UP000779574"/>
    </source>
</evidence>